<feature type="domain" description="NmrA-like" evidence="4">
    <location>
        <begin position="4"/>
        <end position="242"/>
    </location>
</feature>
<evidence type="ECO:0000313" key="6">
    <source>
        <dbReference type="Proteomes" id="UP000799770"/>
    </source>
</evidence>
<dbReference type="Proteomes" id="UP000799770">
    <property type="component" value="Unassembled WGS sequence"/>
</dbReference>
<dbReference type="SUPFAM" id="SSF51735">
    <property type="entry name" value="NAD(P)-binding Rossmann-fold domains"/>
    <property type="match status" value="1"/>
</dbReference>
<dbReference type="Pfam" id="PF05368">
    <property type="entry name" value="NmrA"/>
    <property type="match status" value="1"/>
</dbReference>
<protein>
    <recommendedName>
        <fullName evidence="4">NmrA-like domain-containing protein</fullName>
    </recommendedName>
</protein>
<comment type="similarity">
    <text evidence="1">Belongs to the NmrA-type oxidoreductase family. Isoflavone reductase subfamily.</text>
</comment>
<dbReference type="PANTHER" id="PTHR47706">
    <property type="entry name" value="NMRA-LIKE FAMILY PROTEIN"/>
    <property type="match status" value="1"/>
</dbReference>
<accession>A0A6A5YG96</accession>
<evidence type="ECO:0000259" key="4">
    <source>
        <dbReference type="Pfam" id="PF05368"/>
    </source>
</evidence>
<dbReference type="InterPro" id="IPR036291">
    <property type="entry name" value="NAD(P)-bd_dom_sf"/>
</dbReference>
<reference evidence="5" key="1">
    <citation type="journal article" date="2020" name="Stud. Mycol.">
        <title>101 Dothideomycetes genomes: a test case for predicting lifestyles and emergence of pathogens.</title>
        <authorList>
            <person name="Haridas S."/>
            <person name="Albert R."/>
            <person name="Binder M."/>
            <person name="Bloem J."/>
            <person name="Labutti K."/>
            <person name="Salamov A."/>
            <person name="Andreopoulos B."/>
            <person name="Baker S."/>
            <person name="Barry K."/>
            <person name="Bills G."/>
            <person name="Bluhm B."/>
            <person name="Cannon C."/>
            <person name="Castanera R."/>
            <person name="Culley D."/>
            <person name="Daum C."/>
            <person name="Ezra D."/>
            <person name="Gonzalez J."/>
            <person name="Henrissat B."/>
            <person name="Kuo A."/>
            <person name="Liang C."/>
            <person name="Lipzen A."/>
            <person name="Lutzoni F."/>
            <person name="Magnuson J."/>
            <person name="Mondo S."/>
            <person name="Nolan M."/>
            <person name="Ohm R."/>
            <person name="Pangilinan J."/>
            <person name="Park H.-J."/>
            <person name="Ramirez L."/>
            <person name="Alfaro M."/>
            <person name="Sun H."/>
            <person name="Tritt A."/>
            <person name="Yoshinaga Y."/>
            <person name="Zwiers L.-H."/>
            <person name="Turgeon B."/>
            <person name="Goodwin S."/>
            <person name="Spatafora J."/>
            <person name="Crous P."/>
            <person name="Grigoriev I."/>
        </authorList>
    </citation>
    <scope>NUCLEOTIDE SEQUENCE</scope>
    <source>
        <strain evidence="5">CBS 627.86</strain>
    </source>
</reference>
<dbReference type="InterPro" id="IPR008030">
    <property type="entry name" value="NmrA-like"/>
</dbReference>
<sequence length="310" mass="33834">MVVVAVVGGTGNVGKTIVDALKEDGKHEVIVFTRKAPEGGSAVPAIAVDYNNVEQLTKALDANKVHTIISTIVMIDPIAAQSELNVVAAAAKSFSTKRFVASNWGLATPNDESVRLPFNGFRDESIEALRKTDLEWTQIHNGWFLDYYGMPHVETYLTPLVFAVDIGNKTAAIPGTTGDETITFTYTKDLGKFVVAALGLPKWDEALHCYSENATMNQLIQIAEEATGSKFNITYDPVEKLQRGEVTELPSHPYAYQYFPKELMAGLLSRFGLWVASGIMCVPKEGSLNEQFPEIATTSVKDIVGAWKGK</sequence>
<dbReference type="InterPro" id="IPR051609">
    <property type="entry name" value="NmrA/Isoflavone_reductase-like"/>
</dbReference>
<evidence type="ECO:0000313" key="5">
    <source>
        <dbReference type="EMBL" id="KAF2105973.1"/>
    </source>
</evidence>
<dbReference type="OrthoDB" id="419598at2759"/>
<evidence type="ECO:0000256" key="3">
    <source>
        <dbReference type="ARBA" id="ARBA00023002"/>
    </source>
</evidence>
<dbReference type="PANTHER" id="PTHR47706:SF4">
    <property type="entry name" value="NMRA-LIKE DOMAIN-CONTAINING PROTEIN"/>
    <property type="match status" value="1"/>
</dbReference>
<organism evidence="5 6">
    <name type="scientific">Lophiotrema nucula</name>
    <dbReference type="NCBI Taxonomy" id="690887"/>
    <lineage>
        <taxon>Eukaryota</taxon>
        <taxon>Fungi</taxon>
        <taxon>Dikarya</taxon>
        <taxon>Ascomycota</taxon>
        <taxon>Pezizomycotina</taxon>
        <taxon>Dothideomycetes</taxon>
        <taxon>Pleosporomycetidae</taxon>
        <taxon>Pleosporales</taxon>
        <taxon>Lophiotremataceae</taxon>
        <taxon>Lophiotrema</taxon>
    </lineage>
</organism>
<keyword evidence="2" id="KW-0521">NADP</keyword>
<evidence type="ECO:0000256" key="2">
    <source>
        <dbReference type="ARBA" id="ARBA00022857"/>
    </source>
</evidence>
<evidence type="ECO:0000256" key="1">
    <source>
        <dbReference type="ARBA" id="ARBA00005725"/>
    </source>
</evidence>
<name>A0A6A5YG96_9PLEO</name>
<dbReference type="EMBL" id="ML977368">
    <property type="protein sequence ID" value="KAF2105973.1"/>
    <property type="molecule type" value="Genomic_DNA"/>
</dbReference>
<dbReference type="GO" id="GO:0016491">
    <property type="term" value="F:oxidoreductase activity"/>
    <property type="evidence" value="ECO:0007669"/>
    <property type="project" value="UniProtKB-KW"/>
</dbReference>
<dbReference type="Gene3D" id="3.90.25.10">
    <property type="entry name" value="UDP-galactose 4-epimerase, domain 1"/>
    <property type="match status" value="1"/>
</dbReference>
<dbReference type="AlphaFoldDB" id="A0A6A5YG96"/>
<gene>
    <name evidence="5" type="ORF">BDV96DRAFT_340116</name>
</gene>
<dbReference type="Gene3D" id="3.40.50.720">
    <property type="entry name" value="NAD(P)-binding Rossmann-like Domain"/>
    <property type="match status" value="1"/>
</dbReference>
<keyword evidence="3" id="KW-0560">Oxidoreductase</keyword>
<proteinExistence type="inferred from homology"/>
<keyword evidence="6" id="KW-1185">Reference proteome</keyword>